<comment type="similarity">
    <text evidence="1">Belongs to the WXG100 family.</text>
</comment>
<comment type="caution">
    <text evidence="2">The sequence shown here is derived from an EMBL/GenBank/DDBJ whole genome shotgun (WGS) entry which is preliminary data.</text>
</comment>
<sequence length="99" mass="10737">MAAVNLQDATILSQAASSFEEHHQQYNALNAQLQGLVDDAQGQWRGAAAGSFATSANKWHEASAAIAQILNDIQENLQSSGVDYERVEEEQAAALDLHW</sequence>
<dbReference type="AlphaFoldDB" id="E5XKN6"/>
<accession>E5XKN6</accession>
<reference evidence="2 3" key="1">
    <citation type="journal article" date="2011" name="Stand. Genomic Sci.">
        <title>High quality draft genome sequence of Segniliparus rugosus CDC 945(T)= (ATCC BAA-974(T)).</title>
        <authorList>
            <person name="Earl A.M."/>
            <person name="Desjardins C.A."/>
            <person name="Fitzgerald M.G."/>
            <person name="Arachchi H.M."/>
            <person name="Zeng Q."/>
            <person name="Mehta T."/>
            <person name="Griggs A."/>
            <person name="Birren B.W."/>
            <person name="Toney N.C."/>
            <person name="Carr J."/>
            <person name="Posey J."/>
            <person name="Butler W.R."/>
        </authorList>
    </citation>
    <scope>NUCLEOTIDE SEQUENCE [LARGE SCALE GENOMIC DNA]</scope>
    <source>
        <strain evidence="3">ATCC BAA-974 / DSM 45345 / CCUG 50838 / CIP 108380 / JCM 13579 / CDC 945</strain>
    </source>
</reference>
<dbReference type="STRING" id="679197.HMPREF9336_00055"/>
<dbReference type="InterPro" id="IPR036689">
    <property type="entry name" value="ESAT-6-like_sf"/>
</dbReference>
<name>E5XKN6_SEGRC</name>
<evidence type="ECO:0000256" key="1">
    <source>
        <dbReference type="RuleBase" id="RU362001"/>
    </source>
</evidence>
<evidence type="ECO:0000313" key="3">
    <source>
        <dbReference type="Proteomes" id="UP000004816"/>
    </source>
</evidence>
<dbReference type="Pfam" id="PF06013">
    <property type="entry name" value="WXG100"/>
    <property type="match status" value="1"/>
</dbReference>
<dbReference type="EMBL" id="ACZI02000003">
    <property type="protein sequence ID" value="EFV15083.1"/>
    <property type="molecule type" value="Genomic_DNA"/>
</dbReference>
<dbReference type="Proteomes" id="UP000004816">
    <property type="component" value="Unassembled WGS sequence"/>
</dbReference>
<proteinExistence type="inferred from homology"/>
<organism evidence="2 3">
    <name type="scientific">Segniliparus rugosus (strain ATCC BAA-974 / DSM 45345 / CCUG 50838 / CIP 108380 / JCM 13579 / CDC 945)</name>
    <dbReference type="NCBI Taxonomy" id="679197"/>
    <lineage>
        <taxon>Bacteria</taxon>
        <taxon>Bacillati</taxon>
        <taxon>Actinomycetota</taxon>
        <taxon>Actinomycetes</taxon>
        <taxon>Mycobacteriales</taxon>
        <taxon>Segniliparaceae</taxon>
        <taxon>Segniliparus</taxon>
    </lineage>
</organism>
<dbReference type="Gene3D" id="1.10.287.1060">
    <property type="entry name" value="ESAT-6-like"/>
    <property type="match status" value="1"/>
</dbReference>
<evidence type="ECO:0000313" key="2">
    <source>
        <dbReference type="EMBL" id="EFV15083.1"/>
    </source>
</evidence>
<dbReference type="RefSeq" id="WP_007466677.1">
    <property type="nucleotide sequence ID" value="NZ_KI391954.1"/>
</dbReference>
<keyword evidence="3" id="KW-1185">Reference proteome</keyword>
<dbReference type="OrthoDB" id="4554345at2"/>
<gene>
    <name evidence="2" type="ORF">HMPREF9336_00055</name>
</gene>
<dbReference type="SUPFAM" id="SSF140453">
    <property type="entry name" value="EsxAB dimer-like"/>
    <property type="match status" value="1"/>
</dbReference>
<dbReference type="InterPro" id="IPR010310">
    <property type="entry name" value="T7SS_ESAT-6-like"/>
</dbReference>
<dbReference type="NCBIfam" id="TIGR03930">
    <property type="entry name" value="WXG100_ESAT6"/>
    <property type="match status" value="1"/>
</dbReference>
<protein>
    <recommendedName>
        <fullName evidence="1">ESAT-6-like protein</fullName>
    </recommendedName>
</protein>
<dbReference type="HOGENOM" id="CLU_2318500_0_0_11"/>